<organism evidence="1">
    <name type="scientific">Pararge aegeria</name>
    <name type="common">speckled wood butterfly</name>
    <dbReference type="NCBI Taxonomy" id="116150"/>
    <lineage>
        <taxon>Eukaryota</taxon>
        <taxon>Metazoa</taxon>
        <taxon>Ecdysozoa</taxon>
        <taxon>Arthropoda</taxon>
        <taxon>Hexapoda</taxon>
        <taxon>Insecta</taxon>
        <taxon>Pterygota</taxon>
        <taxon>Neoptera</taxon>
        <taxon>Endopterygota</taxon>
        <taxon>Lepidoptera</taxon>
        <taxon>Glossata</taxon>
        <taxon>Ditrysia</taxon>
        <taxon>Papilionoidea</taxon>
        <taxon>Nymphalidae</taxon>
        <taxon>Satyrinae</taxon>
        <taxon>Satyrini</taxon>
        <taxon>Parargina</taxon>
        <taxon>Pararge</taxon>
    </lineage>
</organism>
<dbReference type="EMBL" id="GAIX01006369">
    <property type="protein sequence ID" value="JAA86191.1"/>
    <property type="molecule type" value="Transcribed_RNA"/>
</dbReference>
<evidence type="ECO:0000313" key="1">
    <source>
        <dbReference type="EMBL" id="JAA86191.1"/>
    </source>
</evidence>
<dbReference type="AlphaFoldDB" id="S4P3N2"/>
<feature type="non-terminal residue" evidence="1">
    <location>
        <position position="75"/>
    </location>
</feature>
<reference evidence="1" key="2">
    <citation type="submission" date="2013-05" db="EMBL/GenBank/DDBJ databases">
        <authorList>
            <person name="Carter J.-M."/>
            <person name="Baker S.C."/>
            <person name="Pink R."/>
            <person name="Carter D.R.F."/>
            <person name="Collins A."/>
            <person name="Tomlin J."/>
            <person name="Gibbs M."/>
            <person name="Breuker C.J."/>
        </authorList>
    </citation>
    <scope>NUCLEOTIDE SEQUENCE</scope>
    <source>
        <tissue evidence="1">Ovary</tissue>
    </source>
</reference>
<name>S4P3N2_9NEOP</name>
<protein>
    <submittedName>
        <fullName evidence="1">Uncharacterized protein</fullName>
    </submittedName>
</protein>
<reference evidence="1" key="1">
    <citation type="journal article" date="2013" name="BMC Genomics">
        <title>Unscrambling butterfly oogenesis.</title>
        <authorList>
            <person name="Carter J.M."/>
            <person name="Baker S.C."/>
            <person name="Pink R."/>
            <person name="Carter D.R."/>
            <person name="Collins A."/>
            <person name="Tomlin J."/>
            <person name="Gibbs M."/>
            <person name="Breuker C.J."/>
        </authorList>
    </citation>
    <scope>NUCLEOTIDE SEQUENCE</scope>
    <source>
        <tissue evidence="1">Ovary</tissue>
    </source>
</reference>
<sequence>MVVSRRPMSVVDSTSLPVVGTSVVTFCKPVIIPIAKALRNNIAPPDNTLPVHFTHRYFLDDVWHWRAILSHSNTA</sequence>
<proteinExistence type="predicted"/>
<accession>S4P3N2</accession>